<evidence type="ECO:0000256" key="3">
    <source>
        <dbReference type="ARBA" id="ARBA00022448"/>
    </source>
</evidence>
<name>A0ABU8C196_9RHOB</name>
<gene>
    <name evidence="9" type="ORF">V6590_18390</name>
</gene>
<proteinExistence type="inferred from homology"/>
<dbReference type="InterPro" id="IPR011606">
    <property type="entry name" value="Brnchd-chn_aa_trnsp_permease"/>
</dbReference>
<accession>A0ABU8C196</accession>
<evidence type="ECO:0000256" key="6">
    <source>
        <dbReference type="ARBA" id="ARBA00022989"/>
    </source>
</evidence>
<dbReference type="Proteomes" id="UP001431963">
    <property type="component" value="Unassembled WGS sequence"/>
</dbReference>
<evidence type="ECO:0000313" key="10">
    <source>
        <dbReference type="Proteomes" id="UP001431963"/>
    </source>
</evidence>
<dbReference type="RefSeq" id="WP_335425156.1">
    <property type="nucleotide sequence ID" value="NZ_JBALHR010000017.1"/>
</dbReference>
<feature type="transmembrane region" description="Helical" evidence="8">
    <location>
        <begin position="68"/>
        <end position="85"/>
    </location>
</feature>
<evidence type="ECO:0000313" key="9">
    <source>
        <dbReference type="EMBL" id="MEH7830124.1"/>
    </source>
</evidence>
<keyword evidence="4" id="KW-1003">Cell membrane</keyword>
<evidence type="ECO:0000256" key="7">
    <source>
        <dbReference type="ARBA" id="ARBA00023136"/>
    </source>
</evidence>
<comment type="caution">
    <text evidence="9">The sequence shown here is derived from an EMBL/GenBank/DDBJ whole genome shotgun (WGS) entry which is preliminary data.</text>
</comment>
<keyword evidence="3" id="KW-0813">Transport</keyword>
<organism evidence="9 10">
    <name type="scientific">Gemmobacter denitrificans</name>
    <dbReference type="NCBI Taxonomy" id="3123040"/>
    <lineage>
        <taxon>Bacteria</taxon>
        <taxon>Pseudomonadati</taxon>
        <taxon>Pseudomonadota</taxon>
        <taxon>Alphaproteobacteria</taxon>
        <taxon>Rhodobacterales</taxon>
        <taxon>Paracoccaceae</taxon>
        <taxon>Gemmobacter</taxon>
    </lineage>
</organism>
<keyword evidence="6 8" id="KW-1133">Transmembrane helix</keyword>
<reference evidence="9" key="1">
    <citation type="submission" date="2024-02" db="EMBL/GenBank/DDBJ databases">
        <title>Genome sequences of strain Gemmobacter sp. JM10B15.</title>
        <authorList>
            <person name="Zhang M."/>
        </authorList>
    </citation>
    <scope>NUCLEOTIDE SEQUENCE</scope>
    <source>
        <strain evidence="9">JM10B15</strain>
    </source>
</reference>
<keyword evidence="7 8" id="KW-0472">Membrane</keyword>
<keyword evidence="10" id="KW-1185">Reference proteome</keyword>
<feature type="transmembrane region" description="Helical" evidence="8">
    <location>
        <begin position="12"/>
        <end position="33"/>
    </location>
</feature>
<evidence type="ECO:0000256" key="4">
    <source>
        <dbReference type="ARBA" id="ARBA00022475"/>
    </source>
</evidence>
<dbReference type="EMBL" id="JBALHR010000017">
    <property type="protein sequence ID" value="MEH7830124.1"/>
    <property type="molecule type" value="Genomic_DNA"/>
</dbReference>
<dbReference type="Pfam" id="PF03591">
    <property type="entry name" value="AzlC"/>
    <property type="match status" value="1"/>
</dbReference>
<feature type="transmembrane region" description="Helical" evidence="8">
    <location>
        <begin position="39"/>
        <end position="61"/>
    </location>
</feature>
<protein>
    <submittedName>
        <fullName evidence="9">AzlC family ABC transporter permease</fullName>
    </submittedName>
</protein>
<evidence type="ECO:0000256" key="8">
    <source>
        <dbReference type="SAM" id="Phobius"/>
    </source>
</evidence>
<comment type="similarity">
    <text evidence="2">Belongs to the AzlC family.</text>
</comment>
<feature type="transmembrane region" description="Helical" evidence="8">
    <location>
        <begin position="135"/>
        <end position="154"/>
    </location>
</feature>
<feature type="transmembrane region" description="Helical" evidence="8">
    <location>
        <begin position="166"/>
        <end position="185"/>
    </location>
</feature>
<sequence>MSADPSAAYRRGFLASLPFIAMIAPFGLLFGVVATGQGLSMFETMAFTVMVIAGAAQFVALQLMQEGAPVLVTILTAAAVNLRMAMYSVSITPYLGAASLWQRMAIAYCLVDQSYVVGVAEFARQPGWTLRERIAFYWGVVSPIVPVWYASTWGGAAFGKAIPKDVPLDFIVPITFLAMIAPLLLTRAQIAAAAVSVLVALVLWWMPYSTGLLVAGIAAMLTGALVEMWEERRHAAN</sequence>
<comment type="subcellular location">
    <subcellularLocation>
        <location evidence="1">Cell membrane</location>
        <topology evidence="1">Multi-pass membrane protein</topology>
    </subcellularLocation>
</comment>
<dbReference type="PANTHER" id="PTHR34979">
    <property type="entry name" value="INNER MEMBRANE PROTEIN YGAZ"/>
    <property type="match status" value="1"/>
</dbReference>
<feature type="transmembrane region" description="Helical" evidence="8">
    <location>
        <begin position="105"/>
        <end position="123"/>
    </location>
</feature>
<keyword evidence="5 8" id="KW-0812">Transmembrane</keyword>
<dbReference type="PANTHER" id="PTHR34979:SF1">
    <property type="entry name" value="INNER MEMBRANE PROTEIN YGAZ"/>
    <property type="match status" value="1"/>
</dbReference>
<evidence type="ECO:0000256" key="5">
    <source>
        <dbReference type="ARBA" id="ARBA00022692"/>
    </source>
</evidence>
<evidence type="ECO:0000256" key="1">
    <source>
        <dbReference type="ARBA" id="ARBA00004651"/>
    </source>
</evidence>
<evidence type="ECO:0000256" key="2">
    <source>
        <dbReference type="ARBA" id="ARBA00010735"/>
    </source>
</evidence>